<dbReference type="InterPro" id="IPR000719">
    <property type="entry name" value="Prot_kinase_dom"/>
</dbReference>
<gene>
    <name evidence="7" type="ORF">GBAR_LOCUS10763</name>
</gene>
<dbReference type="InterPro" id="IPR015661">
    <property type="entry name" value="Bub1/Mad3"/>
</dbReference>
<reference evidence="7" key="1">
    <citation type="submission" date="2023-03" db="EMBL/GenBank/DDBJ databases">
        <authorList>
            <person name="Steffen K."/>
            <person name="Cardenas P."/>
        </authorList>
    </citation>
    <scope>NUCLEOTIDE SEQUENCE</scope>
</reference>
<feature type="region of interest" description="Disordered" evidence="5">
    <location>
        <begin position="573"/>
        <end position="611"/>
    </location>
</feature>
<accession>A0AA35RUA8</accession>
<sequence>MRIKFETRVCAPVAGNESRTKKRKMDTKNKRVLGQSAVHGSSKSSIVKLDANSERNAAFYSQEGVVTRYPKTAVYPREGGEIQLEKLRAWLPKYRPDDLAGDNMETSNMEMTMACTTNITILPGLMDRGPQNKENTSAVPRQTKGFGTRQPLKDVLMAFLPSGHSPPDEKLGRLCEEMGGEVRRRGRVREEEEEDSGEFISELLDDMMLQQSAERQMERQKSNVAGGVTGVRDKKQVPVPQNLPPDLEILVNQENCQPLPSVRPNVSGRGCITRLNFSDAESSLGTSQLNSLTEDSVGGRSSFLAHSQVRVHEQSGAGGQSFEVFHDSWRNQSHNASYGRPDKLQPAPPRQKSLIERKAGAEACSLAESYQSYDQSQSFQAAVSKGNMSSFSIYEDTAGEQSSIAPFHDSWANSSKDGGGAASSRVGVGTRGVVELKVSSTESGRERDGGVVYHAALGVPLEGVGGGVKMGGGVNCSLVDQSFTQVGIPHPKIAPSISTPVGKNMDFTFDMSRIQSETEFLPRTTNYHCQHQQHGEQQEPLETAGGGAVGAVGGPQRKRSCILGTMNLSTIREESSSFKSSRSSTTTGTISSSSGSSVSHESLGPGFPPHEVNINPFSSEIVNMMLNAMSPSVVEEAVFPLPAGSRLPQLASGRTVMLGHREFTGLKKIASGGFGTVYSCKDQGDTKVLKVQKPAMQWETVVVSELHIRLKTSGLPVQSFVNAEQTFVYNDASVMVLPHYKHGSLLDLANAHGAGLYDLFQYYYTAEVLEIVAHLHHCGILHTDLKPDNFMLTDLSGHKNFVSAAGSGLVLIDFGRAVDLAVFPGDTLFHGSSNTDGFQCTQMLEGKPWKYEADYFGIAGTVHVLLTGEYMSVQRNPGNGLYHPSKPFPRARRSTPWSEFFGCLLNTTQPLPLAEMAGDMRTKLKGIDGYVFQAFSKNVFTAVHKILNQGK</sequence>
<keyword evidence="3" id="KW-0995">Kinetochore</keyword>
<dbReference type="InterPro" id="IPR008271">
    <property type="entry name" value="Ser/Thr_kinase_AS"/>
</dbReference>
<dbReference type="GO" id="GO:0032991">
    <property type="term" value="C:protein-containing complex"/>
    <property type="evidence" value="ECO:0007669"/>
    <property type="project" value="UniProtKB-ARBA"/>
</dbReference>
<feature type="compositionally biased region" description="Gly residues" evidence="5">
    <location>
        <begin position="544"/>
        <end position="553"/>
    </location>
</feature>
<dbReference type="GO" id="GO:0005524">
    <property type="term" value="F:ATP binding"/>
    <property type="evidence" value="ECO:0007669"/>
    <property type="project" value="InterPro"/>
</dbReference>
<dbReference type="InterPro" id="IPR011009">
    <property type="entry name" value="Kinase-like_dom_sf"/>
</dbReference>
<dbReference type="GO" id="GO:0007094">
    <property type="term" value="P:mitotic spindle assembly checkpoint signaling"/>
    <property type="evidence" value="ECO:0007669"/>
    <property type="project" value="InterPro"/>
</dbReference>
<feature type="compositionally biased region" description="Low complexity" evidence="5">
    <location>
        <begin position="577"/>
        <end position="599"/>
    </location>
</feature>
<keyword evidence="7" id="KW-0808">Transferase</keyword>
<dbReference type="GO" id="GO:0051754">
    <property type="term" value="P:meiotic sister chromatid cohesion, centromeric"/>
    <property type="evidence" value="ECO:0007669"/>
    <property type="project" value="TreeGrafter"/>
</dbReference>
<evidence type="ECO:0000313" key="7">
    <source>
        <dbReference type="EMBL" id="CAI8017834.1"/>
    </source>
</evidence>
<dbReference type="PANTHER" id="PTHR14030">
    <property type="entry name" value="MITOTIC CHECKPOINT SERINE/THREONINE-PROTEIN KINASE BUB1"/>
    <property type="match status" value="1"/>
</dbReference>
<dbReference type="SUPFAM" id="SSF56112">
    <property type="entry name" value="Protein kinase-like (PK-like)"/>
    <property type="match status" value="1"/>
</dbReference>
<evidence type="ECO:0000313" key="8">
    <source>
        <dbReference type="Proteomes" id="UP001174909"/>
    </source>
</evidence>
<keyword evidence="2" id="KW-0158">Chromosome</keyword>
<evidence type="ECO:0000256" key="4">
    <source>
        <dbReference type="ARBA" id="ARBA00023328"/>
    </source>
</evidence>
<comment type="caution">
    <text evidence="7">The sequence shown here is derived from an EMBL/GenBank/DDBJ whole genome shotgun (WGS) entry which is preliminary data.</text>
</comment>
<keyword evidence="8" id="KW-1185">Reference proteome</keyword>
<evidence type="ECO:0000259" key="6">
    <source>
        <dbReference type="PROSITE" id="PS50011"/>
    </source>
</evidence>
<organism evidence="7 8">
    <name type="scientific">Geodia barretti</name>
    <name type="common">Barrett's horny sponge</name>
    <dbReference type="NCBI Taxonomy" id="519541"/>
    <lineage>
        <taxon>Eukaryota</taxon>
        <taxon>Metazoa</taxon>
        <taxon>Porifera</taxon>
        <taxon>Demospongiae</taxon>
        <taxon>Heteroscleromorpha</taxon>
        <taxon>Tetractinellida</taxon>
        <taxon>Astrophorina</taxon>
        <taxon>Geodiidae</taxon>
        <taxon>Geodia</taxon>
    </lineage>
</organism>
<protein>
    <submittedName>
        <fullName evidence="7">Mitotic checkpoint serine/threonine-protein kinase BUB1</fullName>
    </submittedName>
</protein>
<feature type="domain" description="Protein kinase" evidence="6">
    <location>
        <begin position="663"/>
        <end position="951"/>
    </location>
</feature>
<comment type="subcellular location">
    <subcellularLocation>
        <location evidence="1">Chromosome</location>
        <location evidence="1">Centromere</location>
        <location evidence="1">Kinetochore</location>
    </subcellularLocation>
</comment>
<keyword evidence="7" id="KW-0418">Kinase</keyword>
<proteinExistence type="predicted"/>
<evidence type="ECO:0000256" key="1">
    <source>
        <dbReference type="ARBA" id="ARBA00004629"/>
    </source>
</evidence>
<name>A0AA35RUA8_GEOBA</name>
<dbReference type="Pfam" id="PF00069">
    <property type="entry name" value="Pkinase"/>
    <property type="match status" value="1"/>
</dbReference>
<evidence type="ECO:0000256" key="3">
    <source>
        <dbReference type="ARBA" id="ARBA00022838"/>
    </source>
</evidence>
<dbReference type="PROSITE" id="PS50011">
    <property type="entry name" value="PROTEIN_KINASE_DOM"/>
    <property type="match status" value="1"/>
</dbReference>
<dbReference type="SMART" id="SM00220">
    <property type="entry name" value="S_TKc"/>
    <property type="match status" value="1"/>
</dbReference>
<dbReference type="EMBL" id="CASHTH010001660">
    <property type="protein sequence ID" value="CAI8017834.1"/>
    <property type="molecule type" value="Genomic_DNA"/>
</dbReference>
<evidence type="ECO:0000256" key="5">
    <source>
        <dbReference type="SAM" id="MobiDB-lite"/>
    </source>
</evidence>
<dbReference type="Proteomes" id="UP001174909">
    <property type="component" value="Unassembled WGS sequence"/>
</dbReference>
<keyword evidence="4" id="KW-0137">Centromere</keyword>
<dbReference type="PROSITE" id="PS00108">
    <property type="entry name" value="PROTEIN_KINASE_ST"/>
    <property type="match status" value="1"/>
</dbReference>
<dbReference type="AlphaFoldDB" id="A0AA35RUA8"/>
<feature type="region of interest" description="Disordered" evidence="5">
    <location>
        <begin position="531"/>
        <end position="553"/>
    </location>
</feature>
<evidence type="ECO:0000256" key="2">
    <source>
        <dbReference type="ARBA" id="ARBA00022454"/>
    </source>
</evidence>
<dbReference type="GO" id="GO:0004672">
    <property type="term" value="F:protein kinase activity"/>
    <property type="evidence" value="ECO:0007669"/>
    <property type="project" value="InterPro"/>
</dbReference>
<dbReference type="PANTHER" id="PTHR14030:SF4">
    <property type="entry name" value="BUB1 KINASE, ISOFORM A-RELATED"/>
    <property type="match status" value="1"/>
</dbReference>
<dbReference type="Gene3D" id="1.10.510.10">
    <property type="entry name" value="Transferase(Phosphotransferase) domain 1"/>
    <property type="match status" value="1"/>
</dbReference>
<dbReference type="GO" id="GO:0005634">
    <property type="term" value="C:nucleus"/>
    <property type="evidence" value="ECO:0007669"/>
    <property type="project" value="TreeGrafter"/>
</dbReference>
<dbReference type="GO" id="GO:0000776">
    <property type="term" value="C:kinetochore"/>
    <property type="evidence" value="ECO:0007669"/>
    <property type="project" value="UniProtKB-KW"/>
</dbReference>